<dbReference type="HOGENOM" id="CLU_1081556_0_0_0"/>
<dbReference type="OrthoDB" id="9805239at2"/>
<dbReference type="GO" id="GO:0005886">
    <property type="term" value="C:plasma membrane"/>
    <property type="evidence" value="ECO:0007669"/>
    <property type="project" value="UniProtKB-SubCell"/>
</dbReference>
<evidence type="ECO:0000256" key="3">
    <source>
        <dbReference type="ARBA" id="ARBA00022692"/>
    </source>
</evidence>
<gene>
    <name evidence="9" type="ordered locus">THA_830</name>
</gene>
<dbReference type="InterPro" id="IPR000620">
    <property type="entry name" value="EamA_dom"/>
</dbReference>
<dbReference type="RefSeq" id="WP_004100443.1">
    <property type="nucleotide sequence ID" value="NC_011653.1"/>
</dbReference>
<dbReference type="InterPro" id="IPR037185">
    <property type="entry name" value="EmrE-like"/>
</dbReference>
<dbReference type="EMBL" id="CP001185">
    <property type="protein sequence ID" value="ACJ75292.1"/>
    <property type="molecule type" value="Genomic_DNA"/>
</dbReference>
<feature type="domain" description="EamA" evidence="7">
    <location>
        <begin position="3"/>
        <end position="129"/>
    </location>
</feature>
<dbReference type="Proteomes" id="UP000002453">
    <property type="component" value="Chromosome"/>
</dbReference>
<proteinExistence type="predicted"/>
<sequence>MQYISLILVIIVWGLSFIATSIIVQNISPLLAAFIRFSIALLTLLVIPKNRKINLFNIHKVLAGFWGITIYFVSENFALKFTTPTNAALIVSTAPIWYVLFTQIAHKRKTHSLQYVGSLIALFGVGLVILNGRIILKLNPIGDLLAFFAAISWVLYTHHNLFEHIFDYIFERLAIVGREVFGVYESDDKKAARLAIKKLRDFQEQFNLNKTLKELNVRKEDLEEIAKTGYRVLKGVVVVTPGNIDDKDMLKILQNCY</sequence>
<dbReference type="PANTHER" id="PTHR42920:SF11">
    <property type="entry name" value="INNER MEMBRANE PROTEIN YTFF"/>
    <property type="match status" value="1"/>
</dbReference>
<feature type="domain" description="Fe-containing alcohol dehydrogenase-like C-terminal" evidence="8">
    <location>
        <begin position="171"/>
        <end position="256"/>
    </location>
</feature>
<protein>
    <submittedName>
        <fullName evidence="9">Membrane spanning protein</fullName>
    </submittedName>
</protein>
<evidence type="ECO:0000259" key="8">
    <source>
        <dbReference type="Pfam" id="PF25137"/>
    </source>
</evidence>
<keyword evidence="10" id="KW-1185">Reference proteome</keyword>
<feature type="transmembrane region" description="Helical" evidence="6">
    <location>
        <begin position="113"/>
        <end position="132"/>
    </location>
</feature>
<dbReference type="Gene3D" id="1.20.1090.10">
    <property type="entry name" value="Dehydroquinate synthase-like - alpha domain"/>
    <property type="match status" value="1"/>
</dbReference>
<dbReference type="eggNOG" id="COG1454">
    <property type="taxonomic scope" value="Bacteria"/>
</dbReference>
<dbReference type="InterPro" id="IPR056798">
    <property type="entry name" value="ADH_Fe_C"/>
</dbReference>
<evidence type="ECO:0000256" key="2">
    <source>
        <dbReference type="ARBA" id="ARBA00022475"/>
    </source>
</evidence>
<dbReference type="InterPro" id="IPR051258">
    <property type="entry name" value="Diverse_Substrate_Transporter"/>
</dbReference>
<feature type="transmembrane region" description="Helical" evidence="6">
    <location>
        <begin position="54"/>
        <end position="73"/>
    </location>
</feature>
<evidence type="ECO:0000256" key="6">
    <source>
        <dbReference type="SAM" id="Phobius"/>
    </source>
</evidence>
<feature type="transmembrane region" description="Helical" evidence="6">
    <location>
        <begin position="138"/>
        <end position="156"/>
    </location>
</feature>
<evidence type="ECO:0000256" key="4">
    <source>
        <dbReference type="ARBA" id="ARBA00022989"/>
    </source>
</evidence>
<dbReference type="KEGG" id="taf:THA_830"/>
<dbReference type="eggNOG" id="COG0697">
    <property type="taxonomic scope" value="Bacteria"/>
</dbReference>
<keyword evidence="4 6" id="KW-1133">Transmembrane helix</keyword>
<evidence type="ECO:0000256" key="1">
    <source>
        <dbReference type="ARBA" id="ARBA00004651"/>
    </source>
</evidence>
<dbReference type="PANTHER" id="PTHR42920">
    <property type="entry name" value="OS03G0707200 PROTEIN-RELATED"/>
    <property type="match status" value="1"/>
</dbReference>
<reference evidence="9 10" key="1">
    <citation type="journal article" date="2009" name="J. Bacteriol.">
        <title>The genome of Thermosipho africanus TCF52B: lateral genetic connections to the Firmicutes and Archaea.</title>
        <authorList>
            <person name="Nesboe C.L."/>
            <person name="Bapteste E."/>
            <person name="Curtis B."/>
            <person name="Dahle H."/>
            <person name="Lopez P."/>
            <person name="Macleod D."/>
            <person name="Dlutek M."/>
            <person name="Bowman S."/>
            <person name="Zhaxybayeva O."/>
            <person name="Birkeland N.-K."/>
            <person name="Doolittle W.F."/>
        </authorList>
    </citation>
    <scope>NUCLEOTIDE SEQUENCE [LARGE SCALE GENOMIC DNA]</scope>
    <source>
        <strain evidence="9 10">TCF52B</strain>
    </source>
</reference>
<dbReference type="STRING" id="484019.THA_830"/>
<feature type="transmembrane region" description="Helical" evidence="6">
    <location>
        <begin position="7"/>
        <end position="24"/>
    </location>
</feature>
<feature type="transmembrane region" description="Helical" evidence="6">
    <location>
        <begin position="85"/>
        <end position="101"/>
    </location>
</feature>
<dbReference type="SUPFAM" id="SSF56796">
    <property type="entry name" value="Dehydroquinate synthase-like"/>
    <property type="match status" value="1"/>
</dbReference>
<comment type="subcellular location">
    <subcellularLocation>
        <location evidence="1">Cell membrane</location>
        <topology evidence="1">Multi-pass membrane protein</topology>
    </subcellularLocation>
</comment>
<keyword evidence="5 6" id="KW-0472">Membrane</keyword>
<dbReference type="Pfam" id="PF25137">
    <property type="entry name" value="ADH_Fe_C"/>
    <property type="match status" value="1"/>
</dbReference>
<accession>B7IGS8</accession>
<dbReference type="SUPFAM" id="SSF103481">
    <property type="entry name" value="Multidrug resistance efflux transporter EmrE"/>
    <property type="match status" value="1"/>
</dbReference>
<evidence type="ECO:0000313" key="10">
    <source>
        <dbReference type="Proteomes" id="UP000002453"/>
    </source>
</evidence>
<keyword evidence="2" id="KW-1003">Cell membrane</keyword>
<organism evidence="9 10">
    <name type="scientific">Thermosipho africanus (strain TCF52B)</name>
    <dbReference type="NCBI Taxonomy" id="484019"/>
    <lineage>
        <taxon>Bacteria</taxon>
        <taxon>Thermotogati</taxon>
        <taxon>Thermotogota</taxon>
        <taxon>Thermotogae</taxon>
        <taxon>Thermotogales</taxon>
        <taxon>Fervidobacteriaceae</taxon>
        <taxon>Thermosipho</taxon>
    </lineage>
</organism>
<feature type="transmembrane region" description="Helical" evidence="6">
    <location>
        <begin position="30"/>
        <end position="47"/>
    </location>
</feature>
<keyword evidence="3 6" id="KW-0812">Transmembrane</keyword>
<evidence type="ECO:0000259" key="7">
    <source>
        <dbReference type="Pfam" id="PF00892"/>
    </source>
</evidence>
<evidence type="ECO:0000313" key="9">
    <source>
        <dbReference type="EMBL" id="ACJ75292.1"/>
    </source>
</evidence>
<evidence type="ECO:0000256" key="5">
    <source>
        <dbReference type="ARBA" id="ARBA00023136"/>
    </source>
</evidence>
<dbReference type="AlphaFoldDB" id="B7IGS8"/>
<name>B7IGS8_THEAB</name>
<dbReference type="Pfam" id="PF00892">
    <property type="entry name" value="EamA"/>
    <property type="match status" value="1"/>
</dbReference>